<reference evidence="1 2" key="1">
    <citation type="submission" date="2019-08" db="EMBL/GenBank/DDBJ databases">
        <title>Deep-cultivation of Planctomycetes and their phenomic and genomic characterization uncovers novel biology.</title>
        <authorList>
            <person name="Wiegand S."/>
            <person name="Jogler M."/>
            <person name="Boedeker C."/>
            <person name="Pinto D."/>
            <person name="Vollmers J."/>
            <person name="Rivas-Marin E."/>
            <person name="Kohn T."/>
            <person name="Peeters S.H."/>
            <person name="Heuer A."/>
            <person name="Rast P."/>
            <person name="Oberbeckmann S."/>
            <person name="Bunk B."/>
            <person name="Jeske O."/>
            <person name="Meyerdierks A."/>
            <person name="Storesund J.E."/>
            <person name="Kallscheuer N."/>
            <person name="Luecker S."/>
            <person name="Lage O.M."/>
            <person name="Pohl T."/>
            <person name="Merkel B.J."/>
            <person name="Hornburger P."/>
            <person name="Mueller R.-W."/>
            <person name="Bruemmer F."/>
            <person name="Labrenz M."/>
            <person name="Spormann A.M."/>
            <person name="Op Den Camp H."/>
            <person name="Overmann J."/>
            <person name="Amann R."/>
            <person name="Jetten M.S.M."/>
            <person name="Mascher T."/>
            <person name="Medema M.H."/>
            <person name="Devos D.P."/>
            <person name="Kaster A.-K."/>
            <person name="Ovreas L."/>
            <person name="Rohde M."/>
            <person name="Galperin M.Y."/>
            <person name="Jogler C."/>
        </authorList>
    </citation>
    <scope>NUCLEOTIDE SEQUENCE [LARGE SCALE GENOMIC DNA]</scope>
    <source>
        <strain evidence="1 2">LF1</strain>
    </source>
</reference>
<keyword evidence="2" id="KW-1185">Reference proteome</keyword>
<organism evidence="1 2">
    <name type="scientific">Rubripirellula obstinata</name>
    <dbReference type="NCBI Taxonomy" id="406547"/>
    <lineage>
        <taxon>Bacteria</taxon>
        <taxon>Pseudomonadati</taxon>
        <taxon>Planctomycetota</taxon>
        <taxon>Planctomycetia</taxon>
        <taxon>Pirellulales</taxon>
        <taxon>Pirellulaceae</taxon>
        <taxon>Rubripirellula</taxon>
    </lineage>
</organism>
<dbReference type="AlphaFoldDB" id="A0A5B1CNU1"/>
<accession>A0A5B1CNU1</accession>
<name>A0A5B1CNU1_9BACT</name>
<evidence type="ECO:0000313" key="1">
    <source>
        <dbReference type="EMBL" id="KAA1260954.1"/>
    </source>
</evidence>
<proteinExistence type="predicted"/>
<gene>
    <name evidence="1" type="ORF">LF1_34960</name>
</gene>
<dbReference type="Proteomes" id="UP000322699">
    <property type="component" value="Unassembled WGS sequence"/>
</dbReference>
<sequence>MNPIHERLLSRVGHSCAEPEYVQIRQDGLRSSVRTVLNATEDAEEELLESCRQAIDDHREDLLMGAIAYLFVIGTMGDIELLAPLKNHRDPEIAKAARTAIFEIAHRRS</sequence>
<dbReference type="EMBL" id="VRLW01000001">
    <property type="protein sequence ID" value="KAA1260954.1"/>
    <property type="molecule type" value="Genomic_DNA"/>
</dbReference>
<evidence type="ECO:0000313" key="2">
    <source>
        <dbReference type="Proteomes" id="UP000322699"/>
    </source>
</evidence>
<comment type="caution">
    <text evidence="1">The sequence shown here is derived from an EMBL/GenBank/DDBJ whole genome shotgun (WGS) entry which is preliminary data.</text>
</comment>
<dbReference type="RefSeq" id="WP_068264450.1">
    <property type="nucleotide sequence ID" value="NZ_LWSK01000061.1"/>
</dbReference>
<protein>
    <submittedName>
        <fullName evidence="1">Uncharacterized protein</fullName>
    </submittedName>
</protein>